<dbReference type="GO" id="GO:0046872">
    <property type="term" value="F:metal ion binding"/>
    <property type="evidence" value="ECO:0007669"/>
    <property type="project" value="UniProtKB-KW"/>
</dbReference>
<keyword evidence="5" id="KW-0411">Iron-sulfur</keyword>
<dbReference type="InterPro" id="IPR044043">
    <property type="entry name" value="VanA_C_cat"/>
</dbReference>
<protein>
    <submittedName>
        <fullName evidence="7">Rieske 2Fe-2S domain-containing protein</fullName>
    </submittedName>
</protein>
<dbReference type="AlphaFoldDB" id="A0A923HZP1"/>
<dbReference type="PANTHER" id="PTHR21266">
    <property type="entry name" value="IRON-SULFUR DOMAIN CONTAINING PROTEIN"/>
    <property type="match status" value="1"/>
</dbReference>
<dbReference type="GO" id="GO:0004497">
    <property type="term" value="F:monooxygenase activity"/>
    <property type="evidence" value="ECO:0007669"/>
    <property type="project" value="UniProtKB-ARBA"/>
</dbReference>
<organism evidence="7 8">
    <name type="scientific">Acetobacterium paludosum</name>
    <dbReference type="NCBI Taxonomy" id="52693"/>
    <lineage>
        <taxon>Bacteria</taxon>
        <taxon>Bacillati</taxon>
        <taxon>Bacillota</taxon>
        <taxon>Clostridia</taxon>
        <taxon>Eubacteriales</taxon>
        <taxon>Eubacteriaceae</taxon>
        <taxon>Acetobacterium</taxon>
    </lineage>
</organism>
<reference evidence="7" key="1">
    <citation type="submission" date="2019-10" db="EMBL/GenBank/DDBJ databases">
        <authorList>
            <person name="Ross D.E."/>
            <person name="Gulliver D."/>
        </authorList>
    </citation>
    <scope>NUCLEOTIDE SEQUENCE</scope>
    <source>
        <strain evidence="7">DER-2019</strain>
    </source>
</reference>
<dbReference type="Pfam" id="PF00355">
    <property type="entry name" value="Rieske"/>
    <property type="match status" value="1"/>
</dbReference>
<dbReference type="InterPro" id="IPR050584">
    <property type="entry name" value="Cholesterol_7-desaturase"/>
</dbReference>
<evidence type="ECO:0000256" key="4">
    <source>
        <dbReference type="ARBA" id="ARBA00023004"/>
    </source>
</evidence>
<dbReference type="GO" id="GO:0051537">
    <property type="term" value="F:2 iron, 2 sulfur cluster binding"/>
    <property type="evidence" value="ECO:0007669"/>
    <property type="project" value="UniProtKB-KW"/>
</dbReference>
<dbReference type="InterPro" id="IPR036922">
    <property type="entry name" value="Rieske_2Fe-2S_sf"/>
</dbReference>
<accession>A0A923HZP1</accession>
<keyword evidence="2" id="KW-0479">Metal-binding</keyword>
<keyword evidence="4" id="KW-0408">Iron</keyword>
<dbReference type="EMBL" id="WJBD01000013">
    <property type="protein sequence ID" value="MBC3888956.1"/>
    <property type="molecule type" value="Genomic_DNA"/>
</dbReference>
<evidence type="ECO:0000256" key="2">
    <source>
        <dbReference type="ARBA" id="ARBA00022723"/>
    </source>
</evidence>
<dbReference type="CDD" id="cd03469">
    <property type="entry name" value="Rieske_RO_Alpha_N"/>
    <property type="match status" value="1"/>
</dbReference>
<dbReference type="Gene3D" id="3.90.380.10">
    <property type="entry name" value="Naphthalene 1,2-dioxygenase Alpha Subunit, Chain A, domain 1"/>
    <property type="match status" value="1"/>
</dbReference>
<dbReference type="PANTHER" id="PTHR21266:SF59">
    <property type="entry name" value="BLR4922 PROTEIN"/>
    <property type="match status" value="1"/>
</dbReference>
<evidence type="ECO:0000256" key="1">
    <source>
        <dbReference type="ARBA" id="ARBA00022714"/>
    </source>
</evidence>
<evidence type="ECO:0000256" key="5">
    <source>
        <dbReference type="ARBA" id="ARBA00023014"/>
    </source>
</evidence>
<dbReference type="InterPro" id="IPR017941">
    <property type="entry name" value="Rieske_2Fe-2S"/>
</dbReference>
<proteinExistence type="predicted"/>
<dbReference type="PROSITE" id="PS51296">
    <property type="entry name" value="RIESKE"/>
    <property type="match status" value="1"/>
</dbReference>
<evidence type="ECO:0000259" key="6">
    <source>
        <dbReference type="PROSITE" id="PS51296"/>
    </source>
</evidence>
<evidence type="ECO:0000256" key="3">
    <source>
        <dbReference type="ARBA" id="ARBA00023002"/>
    </source>
</evidence>
<sequence length="324" mass="37180">MIKNQWYAILPSKAVKKNKMLGVKRLNLDLALFRNTKNELGCVVDQCTHRGAELSKGKIKGDCIRCPFHGLQFDKNGKCMFIPANGKASTVDISRYNVKHYLVKESNGIIYLWYGDEENATGELPFFYDHVDDSYVYSEIEDHWNSHYSRSIENQLDVVHVPIVHYNTIGRGNKTLINGPKVEFENNVLTTSANNEVDEGQTPKPAAECIIKETYLSFMFPNMWMNHISHKVKVIIYFAPVDEENTVLYIRFYCKITNSRIINRIIAFFGKFANRIIERQDKRVVITQKPKASALKSGEKLLSGDGPIIKYRRVSDELKNSDKS</sequence>
<dbReference type="GO" id="GO:0016705">
    <property type="term" value="F:oxidoreductase activity, acting on paired donors, with incorporation or reduction of molecular oxygen"/>
    <property type="evidence" value="ECO:0007669"/>
    <property type="project" value="UniProtKB-ARBA"/>
</dbReference>
<dbReference type="SUPFAM" id="SSF55961">
    <property type="entry name" value="Bet v1-like"/>
    <property type="match status" value="1"/>
</dbReference>
<comment type="caution">
    <text evidence="7">The sequence shown here is derived from an EMBL/GenBank/DDBJ whole genome shotgun (WGS) entry which is preliminary data.</text>
</comment>
<feature type="domain" description="Rieske" evidence="6">
    <location>
        <begin position="6"/>
        <end position="112"/>
    </location>
</feature>
<dbReference type="Gene3D" id="2.102.10.10">
    <property type="entry name" value="Rieske [2Fe-2S] iron-sulphur domain"/>
    <property type="match status" value="1"/>
</dbReference>
<keyword evidence="1" id="KW-0001">2Fe-2S</keyword>
<dbReference type="Proteomes" id="UP000616595">
    <property type="component" value="Unassembled WGS sequence"/>
</dbReference>
<dbReference type="SUPFAM" id="SSF50022">
    <property type="entry name" value="ISP domain"/>
    <property type="match status" value="1"/>
</dbReference>
<gene>
    <name evidence="7" type="ORF">GH810_11590</name>
</gene>
<evidence type="ECO:0000313" key="7">
    <source>
        <dbReference type="EMBL" id="MBC3888956.1"/>
    </source>
</evidence>
<keyword evidence="8" id="KW-1185">Reference proteome</keyword>
<keyword evidence="3" id="KW-0560">Oxidoreductase</keyword>
<dbReference type="OrthoDB" id="9800776at2"/>
<evidence type="ECO:0000313" key="8">
    <source>
        <dbReference type="Proteomes" id="UP000616595"/>
    </source>
</evidence>
<dbReference type="Pfam" id="PF19112">
    <property type="entry name" value="VanA_C"/>
    <property type="match status" value="1"/>
</dbReference>
<name>A0A923HZP1_9FIRM</name>
<reference evidence="7" key="2">
    <citation type="submission" date="2020-10" db="EMBL/GenBank/DDBJ databases">
        <title>Comparative genomics of the Acetobacterium genus.</title>
        <authorList>
            <person name="Marshall C."/>
            <person name="May H."/>
            <person name="Norman S."/>
        </authorList>
    </citation>
    <scope>NUCLEOTIDE SEQUENCE</scope>
    <source>
        <strain evidence="7">DER-2019</strain>
    </source>
</reference>
<dbReference type="RefSeq" id="WP_148567224.1">
    <property type="nucleotide sequence ID" value="NZ_RXYA01000008.1"/>
</dbReference>